<keyword evidence="1" id="KW-0732">Signal</keyword>
<name>A0A2S8FNN0_9BACT</name>
<organism evidence="2 3">
    <name type="scientific">Blastopirellula marina</name>
    <dbReference type="NCBI Taxonomy" id="124"/>
    <lineage>
        <taxon>Bacteria</taxon>
        <taxon>Pseudomonadati</taxon>
        <taxon>Planctomycetota</taxon>
        <taxon>Planctomycetia</taxon>
        <taxon>Pirellulales</taxon>
        <taxon>Pirellulaceae</taxon>
        <taxon>Blastopirellula</taxon>
    </lineage>
</organism>
<sequence length="129" mass="13604">MKKYLALFAFAIVAFAGCGPAGPEMGDVTGMVTFKGKPLPTGTITFVPETDGQPSAFAEIQEDGTYVAKTRDFGDGVPVGKHRVMIIAVKDHGPEAPVEAILPLKYSSDRQSGLTADVSKGENIVNFSL</sequence>
<evidence type="ECO:0000313" key="2">
    <source>
        <dbReference type="EMBL" id="PQO33786.1"/>
    </source>
</evidence>
<dbReference type="OrthoDB" id="291697at2"/>
<evidence type="ECO:0000313" key="3">
    <source>
        <dbReference type="Proteomes" id="UP000239388"/>
    </source>
</evidence>
<feature type="chain" id="PRO_5015646315" description="Carboxypeptidase regulatory-like domain-containing protein" evidence="1">
    <location>
        <begin position="22"/>
        <end position="129"/>
    </location>
</feature>
<dbReference type="Proteomes" id="UP000239388">
    <property type="component" value="Unassembled WGS sequence"/>
</dbReference>
<gene>
    <name evidence="2" type="ORF">C5Y98_16275</name>
</gene>
<evidence type="ECO:0000256" key="1">
    <source>
        <dbReference type="SAM" id="SignalP"/>
    </source>
</evidence>
<feature type="signal peptide" evidence="1">
    <location>
        <begin position="1"/>
        <end position="21"/>
    </location>
</feature>
<dbReference type="EMBL" id="PUIB01000017">
    <property type="protein sequence ID" value="PQO33786.1"/>
    <property type="molecule type" value="Genomic_DNA"/>
</dbReference>
<dbReference type="PROSITE" id="PS51257">
    <property type="entry name" value="PROKAR_LIPOPROTEIN"/>
    <property type="match status" value="1"/>
</dbReference>
<proteinExistence type="predicted"/>
<evidence type="ECO:0008006" key="4">
    <source>
        <dbReference type="Google" id="ProtNLM"/>
    </source>
</evidence>
<accession>A0A2S8FNN0</accession>
<reference evidence="2 3" key="1">
    <citation type="submission" date="2018-02" db="EMBL/GenBank/DDBJ databases">
        <title>Comparative genomes isolates from brazilian mangrove.</title>
        <authorList>
            <person name="Araujo J.E."/>
            <person name="Taketani R.G."/>
            <person name="Silva M.C.P."/>
            <person name="Loureco M.V."/>
            <person name="Andreote F.D."/>
        </authorList>
    </citation>
    <scope>NUCLEOTIDE SEQUENCE [LARGE SCALE GENOMIC DNA]</scope>
    <source>
        <strain evidence="2 3">NAP PRIS-MGV</strain>
    </source>
</reference>
<comment type="caution">
    <text evidence="2">The sequence shown here is derived from an EMBL/GenBank/DDBJ whole genome shotgun (WGS) entry which is preliminary data.</text>
</comment>
<dbReference type="AlphaFoldDB" id="A0A2S8FNN0"/>
<protein>
    <recommendedName>
        <fullName evidence="4">Carboxypeptidase regulatory-like domain-containing protein</fullName>
    </recommendedName>
</protein>